<evidence type="ECO:0000256" key="2">
    <source>
        <dbReference type="SAM" id="Phobius"/>
    </source>
</evidence>
<feature type="compositionally biased region" description="Low complexity" evidence="1">
    <location>
        <begin position="1028"/>
        <end position="1039"/>
    </location>
</feature>
<feature type="chain" id="PRO_5022680879" description="Tyrosine-protein kinase ephrin type A/B receptor-like domain-containing protein" evidence="3">
    <location>
        <begin position="20"/>
        <end position="2481"/>
    </location>
</feature>
<feature type="compositionally biased region" description="Gly residues" evidence="1">
    <location>
        <begin position="1645"/>
        <end position="1654"/>
    </location>
</feature>
<feature type="transmembrane region" description="Helical" evidence="2">
    <location>
        <begin position="2387"/>
        <end position="2407"/>
    </location>
</feature>
<feature type="region of interest" description="Disordered" evidence="1">
    <location>
        <begin position="2274"/>
        <end position="2352"/>
    </location>
</feature>
<accession>A0A5A8CFF2</accession>
<feature type="region of interest" description="Disordered" evidence="1">
    <location>
        <begin position="910"/>
        <end position="929"/>
    </location>
</feature>
<feature type="compositionally biased region" description="Gly residues" evidence="1">
    <location>
        <begin position="1137"/>
        <end position="1148"/>
    </location>
</feature>
<keyword evidence="2" id="KW-1133">Transmembrane helix</keyword>
<comment type="caution">
    <text evidence="5">The sequence shown here is derived from an EMBL/GenBank/DDBJ whole genome shotgun (WGS) entry which is preliminary data.</text>
</comment>
<feature type="compositionally biased region" description="Low complexity" evidence="1">
    <location>
        <begin position="2294"/>
        <end position="2307"/>
    </location>
</feature>
<keyword evidence="2" id="KW-0472">Membrane</keyword>
<name>A0A5A8CFF2_CAFRO</name>
<evidence type="ECO:0000256" key="3">
    <source>
        <dbReference type="SAM" id="SignalP"/>
    </source>
</evidence>
<dbReference type="EMBL" id="VLTN01000025">
    <property type="protein sequence ID" value="KAA0151725.1"/>
    <property type="molecule type" value="Genomic_DNA"/>
</dbReference>
<feature type="region of interest" description="Disordered" evidence="1">
    <location>
        <begin position="1685"/>
        <end position="1704"/>
    </location>
</feature>
<evidence type="ECO:0000313" key="5">
    <source>
        <dbReference type="EMBL" id="KAA0151725.1"/>
    </source>
</evidence>
<organism evidence="5 6">
    <name type="scientific">Cafeteria roenbergensis</name>
    <name type="common">Marine flagellate</name>
    <dbReference type="NCBI Taxonomy" id="33653"/>
    <lineage>
        <taxon>Eukaryota</taxon>
        <taxon>Sar</taxon>
        <taxon>Stramenopiles</taxon>
        <taxon>Bigyra</taxon>
        <taxon>Opalozoa</taxon>
        <taxon>Bicosoecida</taxon>
        <taxon>Cafeteriaceae</taxon>
        <taxon>Cafeteria</taxon>
    </lineage>
</organism>
<feature type="region of interest" description="Disordered" evidence="1">
    <location>
        <begin position="1981"/>
        <end position="2038"/>
    </location>
</feature>
<dbReference type="PANTHER" id="PTHR46967">
    <property type="entry name" value="INSULIN-LIKE GROWTH FACTOR BINDING PROTEIN,N-TERMINAL"/>
    <property type="match status" value="1"/>
</dbReference>
<feature type="transmembrane region" description="Helical" evidence="2">
    <location>
        <begin position="2427"/>
        <end position="2444"/>
    </location>
</feature>
<feature type="region of interest" description="Disordered" evidence="1">
    <location>
        <begin position="1027"/>
        <end position="1046"/>
    </location>
</feature>
<sequence length="2481" mass="252139">MLRFACAAAVAAAAWGAAAEGSAGFAWSDSLGLRQSKDLASLCQEPPGSSDCTIVNQTATITTNGIRDPNGAVLSVNGTVSILNSTLTQVACTVLEQDCGMIITAANLIIAKGSIVVGNRLELTATGDTLNILDESVVDVSCASRYSSSYSGQVNAGVGYGGIGGGHGGAGSGNGEDKPCNQAIFRKPAGSRAGTRGVTGQPDLHWGGDAFGFSSIRSPRLAGGGSCTVTQVSGPRTGPTAEEVAAGFAAFTEDSPAVAEAALRTLASKTGLSDLLGTCPARGDDADVATQRLKAARSLRWAGRLAEAARHRLAPALEDEGRFAPLQPTPVAASEAGAPTDWQVLAIRRAIAELQRAAAHALEHPPSEAGPLPSSAQVRLAGNVLKSCWPSGPPLRAREDTGLKEGAAPLHAPLAGDDDGTSGSASWVAEDVYSVESSFVPGGGIAVVNVDKGTLVVDGTSILADGATAGTLPPGGAGSGGSIDVQAGAISVTVSSKAGAVAFSAMGGDSAFNGGGGGGIISLGTPSFQGLKPSWFNVNGGSTKYGDCEYGGGGVVYLFPNDSASATNPPKLWCMADAAMKRRAVTVVPAGSSDLFNASVNSPELILKDCNWQMSAYSTLFASSLQMVGSSLEVTRIAMTVTGGIELSLNSQLAAAEVGGKLTLQVKGGLSVASSLIKSDTLHIQADNITIDAQSYVHFASTAYVQVGGLVVNNDLTQSDIPTTPTQLTLMAGDVVIGKSGSIAASMIRLVSDTLTIKGQVSADTVTVSDQCSEHGPAKHTYVPPDADTTAACNFTSFNASAGFAGWVSASTMTLQNGGAIIGSTVRVCAHILSVDKLSGITSTGMGCPANSGLGAGGYSTGVPGGGAGHGGDGGAGMLAPSLSRTAERKESPPAVVFDSVTLTPTHQLQLKDGAARSPARAQASRASTASAGMLGAIAPLEPWDWGAIPTPILATPSGTPTPSPTSRPSSSPAPVTGSGGVAYDNAARPLYVGSGGGGTGAFGGAGGGLLMVSANVATIDGAVKSDGAPGAPSTSSAAAGGGGSGGSVVLQMGRLSGAGAVSAVGGAGGAPGGGGGGGGVVLIVRLVEPLRLPTLPGFQPREPALLTNFSGVDVLPPPDGPIVPGGFSGQVLSHGGLPGGPSAGSGDAGRQESSPKCTDLGFGTAMCSPCEPGTYKNTTGSSVCTPCPAGTYASNPATVLCLPCGPGNFSNAPHSEQCFPCPDGYIPDAGHTECSICDAGYQSMGRGLCVQCSAGHAKPFPGDGQCKPCAPGMVARSKGETSCVPCDAGTISAKWGSSECTDCDAGTFSDENRSSCELCRPGFFSPDQADACSSCPVNTFSHWGAPGCTECLLGWFADANASRCQACPPIPEHAAFIPRAANRSALLGGASRRDLAAGPVLAENLPGFDDEFDSYRCESAAEGDAAAAPALRASQQALAAHVDRLACEAASVGVSSQRCDFECNEAFVDYPHCLQPWQVVMRTLGGFITAIVAGSVFCLVGTVPQMIRWCRATCAVNKQRRKSADGTLDFRHAAAALAGRPVRGSSRRETADGATLGLLAGMDGSGNPLGRSRRGSTGSRTSINGGGGADSSRGQHYRQPLLSTRGTGADGVVPGYGDRAWGFVDDVDDYDDDYDDGDDLATPVGGGGGGGVGGPAATHGMEQPFGRSLGLGPAGMAAADPRGELGSGAGGRAHRGRSGAGFDSALTMRPVANSEDDTDVRSAISGSGAEAERAIDEKRLVKHARSIYRGARFAKARRREVPWSRLRTRRADLDLFLHRLYFSGTNRLGDPWRARPNVPPELYSAVLHEELHGLQRAVTASGQWTRSQRRISSLLCCGCHPGFLLWRGRAREAKTAEVAAQMDPFVERLFRNPRARMLGSCLKFGASPCRTLGWVDVLVQDREDAGGAPIGIPRDTLVLPFCGTGDFDAPFRIDLDDILARTAIATMMAPWLPERARFVTDLNDALRTVHGSWLHRAVHASTQSRPTASRFRHRTNRAASQDTDAVGLARHPSGASEVYPSQPERYSGSGEFGEGMSGEHNFDDFGSEADVDGDAARAETQSPRLAMASMAGRRQASTLSAHTQVVAEPVELAVDAAAEVAESLTRQTMVLLRDVQQVIALANRALRASGAPYRACLGVTSAFSEPVPEESRLALVLLSTAEEALARRTGTIAYLAYDTVLLFERSRSRTRGAVAEPTSSAALVGNRLPTVQRIATSGGKQGRQLSRAGAPPGLSRMHSTDASSEAGATPGTHAGASVVSGYGRQGGASSAVSALSASGLGKGPGHLPHDRSASSSNRASGRVASVRGGGGYSQSLQHSGAGTAAHPMYGTDGPGTIGAADSRTGPPLGGLGSGGAGSASVALSPIAGLVAFAVGSSSVTRLHASINVVSSFPALIGSAVLIGMFIATDPTTRGTALKPLPMVLDIWVGVVAPAAWLVVKFYLAHVLPSRVAALETARDSDIELFVMRKQLGSALKSGPA</sequence>
<keyword evidence="6" id="KW-1185">Reference proteome</keyword>
<feature type="region of interest" description="Disordered" evidence="1">
    <location>
        <begin position="1558"/>
        <end position="1597"/>
    </location>
</feature>
<dbReference type="PANTHER" id="PTHR46967:SF1">
    <property type="entry name" value="KERATIN-ASSOCIATED PROTEIN 16-1-LIKE"/>
    <property type="match status" value="1"/>
</dbReference>
<evidence type="ECO:0000313" key="6">
    <source>
        <dbReference type="Proteomes" id="UP000323011"/>
    </source>
</evidence>
<dbReference type="InterPro" id="IPR011641">
    <property type="entry name" value="Tyr-kin_ephrin_A/B_rcpt-like"/>
</dbReference>
<evidence type="ECO:0000259" key="4">
    <source>
        <dbReference type="Pfam" id="PF07699"/>
    </source>
</evidence>
<proteinExistence type="predicted"/>
<gene>
    <name evidence="5" type="ORF">FNF29_04410</name>
</gene>
<dbReference type="SUPFAM" id="SSF57184">
    <property type="entry name" value="Growth factor receptor domain"/>
    <property type="match status" value="2"/>
</dbReference>
<feature type="domain" description="Tyrosine-protein kinase ephrin type A/B receptor-like" evidence="4">
    <location>
        <begin position="1164"/>
        <end position="1198"/>
    </location>
</feature>
<dbReference type="Proteomes" id="UP000323011">
    <property type="component" value="Unassembled WGS sequence"/>
</dbReference>
<dbReference type="InterPro" id="IPR009030">
    <property type="entry name" value="Growth_fac_rcpt_cys_sf"/>
</dbReference>
<reference evidence="5 6" key="1">
    <citation type="submission" date="2019-07" db="EMBL/GenBank/DDBJ databases">
        <title>Genomes of Cafeteria roenbergensis.</title>
        <authorList>
            <person name="Fischer M.G."/>
            <person name="Hackl T."/>
            <person name="Roman M."/>
        </authorList>
    </citation>
    <scope>NUCLEOTIDE SEQUENCE [LARGE SCALE GENOMIC DNA]</scope>
    <source>
        <strain evidence="5 6">BVI</strain>
    </source>
</reference>
<feature type="region of interest" description="Disordered" evidence="1">
    <location>
        <begin position="1635"/>
        <end position="1654"/>
    </location>
</feature>
<protein>
    <recommendedName>
        <fullName evidence="4">Tyrosine-protein kinase ephrin type A/B receptor-like domain-containing protein</fullName>
    </recommendedName>
</protein>
<evidence type="ECO:0000256" key="1">
    <source>
        <dbReference type="SAM" id="MobiDB-lite"/>
    </source>
</evidence>
<dbReference type="Gene3D" id="2.10.50.10">
    <property type="entry name" value="Tumor Necrosis Factor Receptor, subunit A, domain 2"/>
    <property type="match status" value="3"/>
</dbReference>
<feature type="region of interest" description="Disordered" evidence="1">
    <location>
        <begin position="1132"/>
        <end position="1156"/>
    </location>
</feature>
<feature type="compositionally biased region" description="Gly residues" evidence="1">
    <location>
        <begin position="867"/>
        <end position="877"/>
    </location>
</feature>
<dbReference type="Pfam" id="PF07699">
    <property type="entry name" value="Ephrin_rec_like"/>
    <property type="match status" value="1"/>
</dbReference>
<feature type="region of interest" description="Disordered" evidence="1">
    <location>
        <begin position="949"/>
        <end position="981"/>
    </location>
</feature>
<keyword evidence="2" id="KW-0812">Transmembrane</keyword>
<feature type="signal peptide" evidence="3">
    <location>
        <begin position="1"/>
        <end position="19"/>
    </location>
</feature>
<dbReference type="SMART" id="SM01411">
    <property type="entry name" value="Ephrin_rec_like"/>
    <property type="match status" value="4"/>
</dbReference>
<feature type="compositionally biased region" description="Low complexity" evidence="1">
    <location>
        <begin position="916"/>
        <end position="929"/>
    </location>
</feature>
<keyword evidence="3" id="KW-0732">Signal</keyword>
<feature type="transmembrane region" description="Helical" evidence="2">
    <location>
        <begin position="2352"/>
        <end position="2375"/>
    </location>
</feature>
<feature type="region of interest" description="Disordered" evidence="1">
    <location>
        <begin position="867"/>
        <end position="901"/>
    </location>
</feature>
<feature type="region of interest" description="Disordered" evidence="1">
    <location>
        <begin position="2216"/>
        <end position="2262"/>
    </location>
</feature>